<name>A0A2H0TKL1_9BACT</name>
<feature type="domain" description="Homing endonuclease LAGLIDADG" evidence="1">
    <location>
        <begin position="20"/>
        <end position="69"/>
    </location>
</feature>
<sequence length="194" mass="22823">MGNTVGSTSTNFCNFFSSEKDAYILGLWCADSYWWTSSIGLSNTDPDLVEIFRKFLKRFFLGNRIKFNRNHLFVNSRPLLREFISAKNRLDDLKDTKIIRAYLAGRFDGDGSIDKNLRNDCRIVYGRKSEAEKDKEFLKKIDISNVKVYYYKTARTFCLYISRYEVKKFLESISPYSVKLQKLVLVPRRDLVFH</sequence>
<dbReference type="InterPro" id="IPR027434">
    <property type="entry name" value="Homing_endonucl"/>
</dbReference>
<organism evidence="2 3">
    <name type="scientific">Candidatus Nealsonbacteria bacterium CG10_big_fil_rev_8_21_14_0_10_36_228</name>
    <dbReference type="NCBI Taxonomy" id="1974708"/>
    <lineage>
        <taxon>Bacteria</taxon>
        <taxon>Candidatus Nealsoniibacteriota</taxon>
    </lineage>
</organism>
<feature type="domain" description="Homing endonuclease LAGLIDADG" evidence="1">
    <location>
        <begin position="99"/>
        <end position="173"/>
    </location>
</feature>
<dbReference type="Proteomes" id="UP000237006">
    <property type="component" value="Unassembled WGS sequence"/>
</dbReference>
<gene>
    <name evidence="2" type="ORF">COU41_00200</name>
</gene>
<dbReference type="AlphaFoldDB" id="A0A2H0TKL1"/>
<dbReference type="InterPro" id="IPR004860">
    <property type="entry name" value="LAGLIDADG_dom"/>
</dbReference>
<accession>A0A2H0TKL1</accession>
<dbReference type="Pfam" id="PF14528">
    <property type="entry name" value="LAGLIDADG_3"/>
    <property type="match status" value="2"/>
</dbReference>
<protein>
    <recommendedName>
        <fullName evidence="1">Homing endonuclease LAGLIDADG domain-containing protein</fullName>
    </recommendedName>
</protein>
<dbReference type="Gene3D" id="3.10.28.10">
    <property type="entry name" value="Homing endonucleases"/>
    <property type="match status" value="1"/>
</dbReference>
<evidence type="ECO:0000259" key="1">
    <source>
        <dbReference type="Pfam" id="PF14528"/>
    </source>
</evidence>
<reference evidence="3" key="1">
    <citation type="submission" date="2017-09" db="EMBL/GenBank/DDBJ databases">
        <title>Depth-based differentiation of microbial function through sediment-hosted aquifers and enrichment of novel symbionts in the deep terrestrial subsurface.</title>
        <authorList>
            <person name="Probst A.J."/>
            <person name="Ladd B."/>
            <person name="Jarett J.K."/>
            <person name="Geller-Mcgrath D.E."/>
            <person name="Sieber C.M.K."/>
            <person name="Emerson J.B."/>
            <person name="Anantharaman K."/>
            <person name="Thomas B.C."/>
            <person name="Malmstrom R."/>
            <person name="Stieglmeier M."/>
            <person name="Klingl A."/>
            <person name="Woyke T."/>
            <person name="Ryan C.M."/>
            <person name="Banfield J.F."/>
        </authorList>
    </citation>
    <scope>NUCLEOTIDE SEQUENCE [LARGE SCALE GENOMIC DNA]</scope>
</reference>
<comment type="caution">
    <text evidence="2">The sequence shown here is derived from an EMBL/GenBank/DDBJ whole genome shotgun (WGS) entry which is preliminary data.</text>
</comment>
<proteinExistence type="predicted"/>
<dbReference type="EMBL" id="PFCI01000006">
    <property type="protein sequence ID" value="PIR72511.1"/>
    <property type="molecule type" value="Genomic_DNA"/>
</dbReference>
<evidence type="ECO:0000313" key="2">
    <source>
        <dbReference type="EMBL" id="PIR72511.1"/>
    </source>
</evidence>
<dbReference type="GO" id="GO:0004519">
    <property type="term" value="F:endonuclease activity"/>
    <property type="evidence" value="ECO:0007669"/>
    <property type="project" value="InterPro"/>
</dbReference>
<dbReference type="SUPFAM" id="SSF55608">
    <property type="entry name" value="Homing endonucleases"/>
    <property type="match status" value="1"/>
</dbReference>
<evidence type="ECO:0000313" key="3">
    <source>
        <dbReference type="Proteomes" id="UP000237006"/>
    </source>
</evidence>